<name>A0AAD6GLG1_9EURO</name>
<dbReference type="InterPro" id="IPR011990">
    <property type="entry name" value="TPR-like_helical_dom_sf"/>
</dbReference>
<evidence type="ECO:0000313" key="3">
    <source>
        <dbReference type="EMBL" id="KAJ5557030.1"/>
    </source>
</evidence>
<dbReference type="InterPro" id="IPR035994">
    <property type="entry name" value="Nucleoside_phosphorylase_sf"/>
</dbReference>
<dbReference type="Pfam" id="PF13424">
    <property type="entry name" value="TPR_12"/>
    <property type="match status" value="2"/>
</dbReference>
<accession>A0AAD6GLG1</accession>
<dbReference type="GO" id="GO:0003824">
    <property type="term" value="F:catalytic activity"/>
    <property type="evidence" value="ECO:0007669"/>
    <property type="project" value="InterPro"/>
</dbReference>
<dbReference type="GO" id="GO:0009116">
    <property type="term" value="P:nucleoside metabolic process"/>
    <property type="evidence" value="ECO:0007669"/>
    <property type="project" value="InterPro"/>
</dbReference>
<organism evidence="3 4">
    <name type="scientific">Penicillium frequentans</name>
    <dbReference type="NCBI Taxonomy" id="3151616"/>
    <lineage>
        <taxon>Eukaryota</taxon>
        <taxon>Fungi</taxon>
        <taxon>Dikarya</taxon>
        <taxon>Ascomycota</taxon>
        <taxon>Pezizomycotina</taxon>
        <taxon>Eurotiomycetes</taxon>
        <taxon>Eurotiomycetidae</taxon>
        <taxon>Eurotiales</taxon>
        <taxon>Aspergillaceae</taxon>
        <taxon>Penicillium</taxon>
    </lineage>
</organism>
<dbReference type="Pfam" id="PF13374">
    <property type="entry name" value="TPR_10"/>
    <property type="match status" value="2"/>
</dbReference>
<dbReference type="Gene3D" id="3.40.50.300">
    <property type="entry name" value="P-loop containing nucleotide triphosphate hydrolases"/>
    <property type="match status" value="1"/>
</dbReference>
<dbReference type="PANTHER" id="PTHR46082">
    <property type="entry name" value="ATP/GTP-BINDING PROTEIN-RELATED"/>
    <property type="match status" value="1"/>
</dbReference>
<dbReference type="EMBL" id="JAQIZZ010000001">
    <property type="protein sequence ID" value="KAJ5557030.1"/>
    <property type="molecule type" value="Genomic_DNA"/>
</dbReference>
<comment type="caution">
    <text evidence="3">The sequence shown here is derived from an EMBL/GenBank/DDBJ whole genome shotgun (WGS) entry which is preliminary data.</text>
</comment>
<feature type="domain" description="NB-ARC" evidence="1">
    <location>
        <begin position="341"/>
        <end position="512"/>
    </location>
</feature>
<gene>
    <name evidence="3" type="ORF">N7494_000945</name>
</gene>
<evidence type="ECO:0008006" key="5">
    <source>
        <dbReference type="Google" id="ProtNLM"/>
    </source>
</evidence>
<dbReference type="InterPro" id="IPR027417">
    <property type="entry name" value="P-loop_NTPase"/>
</dbReference>
<dbReference type="GO" id="GO:0043531">
    <property type="term" value="F:ADP binding"/>
    <property type="evidence" value="ECO:0007669"/>
    <property type="project" value="InterPro"/>
</dbReference>
<dbReference type="CDD" id="cd09008">
    <property type="entry name" value="MTAN"/>
    <property type="match status" value="1"/>
</dbReference>
<dbReference type="SUPFAM" id="SSF53167">
    <property type="entry name" value="Purine and uridine phosphorylases"/>
    <property type="match status" value="1"/>
</dbReference>
<reference evidence="3 4" key="1">
    <citation type="journal article" date="2023" name="IMA Fungus">
        <title>Comparative genomic study of the Penicillium genus elucidates a diverse pangenome and 15 lateral gene transfer events.</title>
        <authorList>
            <person name="Petersen C."/>
            <person name="Sorensen T."/>
            <person name="Nielsen M.R."/>
            <person name="Sondergaard T.E."/>
            <person name="Sorensen J.L."/>
            <person name="Fitzpatrick D.A."/>
            <person name="Frisvad J.C."/>
            <person name="Nielsen K.L."/>
        </authorList>
    </citation>
    <scope>NUCLEOTIDE SEQUENCE [LARGE SCALE GENOMIC DNA]</scope>
    <source>
        <strain evidence="3 4">IBT 35679</strain>
    </source>
</reference>
<proteinExistence type="predicted"/>
<protein>
    <recommendedName>
        <fullName evidence="5">Nucleoside phosphorylase domain-containing protein</fullName>
    </recommendedName>
</protein>
<evidence type="ECO:0000259" key="2">
    <source>
        <dbReference type="Pfam" id="PF01048"/>
    </source>
</evidence>
<dbReference type="PANTHER" id="PTHR46082:SF11">
    <property type="entry name" value="AAA+ ATPASE DOMAIN-CONTAINING PROTEIN-RELATED"/>
    <property type="match status" value="1"/>
</dbReference>
<dbReference type="Pfam" id="PF01048">
    <property type="entry name" value="PNP_UDP_1"/>
    <property type="match status" value="1"/>
</dbReference>
<evidence type="ECO:0000259" key="1">
    <source>
        <dbReference type="Pfam" id="PF00931"/>
    </source>
</evidence>
<keyword evidence="4" id="KW-1185">Reference proteome</keyword>
<sequence>MTEPKALVCTDYSLAWICALPLELAAAQAMLEETHPSLTSTAITNITYTLGKIAGHNIVIACLPSGVYGTISATSVVSQIQSIFPNVRYGVMVGIGGGAPSRTADIRLGDIVVSKPTGSLGGVVHYDLGKTISGGHFEHTGMLNQPPTVLLTAISKAQARDMIRKDERIWKETSKLFSLYPDMKSAFSRPPKEDCLFRSTYTHLESQDSCVNCDIKQKVEREVRVSKEPRIHYGLIASGNRVIKDGCERDKIAQEFGALCFEMEAAGIMNHLPCLVVRGICDYCDSHKNKEWQEYAALVAAIYTKDLLSMIAVAKCQTDKSQKRCAWMVPFDRNPRILGRNDEIRQLKQQILSSDHVRKAAISGLGGMGKTQIALELAYQVREGSTHSIFWIPATSIEAVEQAFMGINEWLGLPSGPSIDVKSQVKTYLSSQEVDPWLLVIDNADDADMWISSHTLPALKDFLPQCYKGFILFTSRNQQLAIKLVGPNIIQLSGLNDATALNLLEKMIVRKDRMEDEDSANMLVKQLCGLPLALVQAASFINQNAISLETYLTLFGEQEDTMIEMLSQDFEDGYRYTESKNPIAATWMISFQQVKVSSVLAADILSFIACIDHRDIPLSLLPSSRSKLEDHKALGILKAYSFVTAQTNDRFISVHRLVHLATKNWLKNEDLLQEWTGKAGEHLNKVFPSDDPGDRFRRLEYLPHAQSLLQNKELQLDVDMKENFAQSVGECLSANGRGDEAEVMFLKVLETRGERLSKNDGRLLTTLACIASTYSVQGRLTEAEDILLEVVGIRKKVLGLDHPFTLTSMSDLALIYKGQGRLKESEELGLLVMEGRKKVLGVEHSDTLTSMSNHSRIYYHQGRLKESEELELKVLEARIKLQGTDHSETLISMSNIAMIYRDQGRLEESEELGMQVMEARKKMLGGEHPNTLISMNNLALVYGEHGRLNEAEELLEYVLETRKMVFGTNHPTTLTSMSNLAWIWTCQGRQEEAIAILDLCGQMRERYLGPTHPSTISTRTTLQTLQEAAHFNSLGNCEAKPVNSTWMGLASRNGYPFQLHGSTKLSEQHNVLGNLHYFLSSLSIPGQQVRDSCDDADDVE</sequence>
<dbReference type="SUPFAM" id="SSF52540">
    <property type="entry name" value="P-loop containing nucleoside triphosphate hydrolases"/>
    <property type="match status" value="1"/>
</dbReference>
<dbReference type="InterPro" id="IPR002182">
    <property type="entry name" value="NB-ARC"/>
</dbReference>
<evidence type="ECO:0000313" key="4">
    <source>
        <dbReference type="Proteomes" id="UP001220324"/>
    </source>
</evidence>
<dbReference type="SUPFAM" id="SSF48452">
    <property type="entry name" value="TPR-like"/>
    <property type="match status" value="2"/>
</dbReference>
<dbReference type="NCBIfam" id="NF040586">
    <property type="entry name" value="FxSxx_TPR"/>
    <property type="match status" value="1"/>
</dbReference>
<dbReference type="InterPro" id="IPR053137">
    <property type="entry name" value="NLR-like"/>
</dbReference>
<dbReference type="InterPro" id="IPR000845">
    <property type="entry name" value="Nucleoside_phosphorylase_d"/>
</dbReference>
<dbReference type="Gene3D" id="3.40.50.1580">
    <property type="entry name" value="Nucleoside phosphorylase domain"/>
    <property type="match status" value="1"/>
</dbReference>
<feature type="domain" description="Nucleoside phosphorylase" evidence="2">
    <location>
        <begin position="15"/>
        <end position="295"/>
    </location>
</feature>
<dbReference type="Pfam" id="PF00931">
    <property type="entry name" value="NB-ARC"/>
    <property type="match status" value="1"/>
</dbReference>
<dbReference type="AlphaFoldDB" id="A0AAD6GLG1"/>
<dbReference type="Gene3D" id="1.25.40.10">
    <property type="entry name" value="Tetratricopeptide repeat domain"/>
    <property type="match status" value="2"/>
</dbReference>
<dbReference type="Proteomes" id="UP001220324">
    <property type="component" value="Unassembled WGS sequence"/>
</dbReference>